<feature type="region of interest" description="Disordered" evidence="2">
    <location>
        <begin position="45"/>
        <end position="77"/>
    </location>
</feature>
<reference evidence="3 4" key="1">
    <citation type="submission" date="2024-05" db="EMBL/GenBank/DDBJ databases">
        <title>Genetic variation in Jamaican populations of the coffee berry borer (Hypothenemus hampei).</title>
        <authorList>
            <person name="Errbii M."/>
            <person name="Myrie A."/>
        </authorList>
    </citation>
    <scope>NUCLEOTIDE SEQUENCE [LARGE SCALE GENOMIC DNA]</scope>
    <source>
        <strain evidence="3">JA-Hopewell-2020-01-JO</strain>
        <tissue evidence="3">Whole body</tissue>
    </source>
</reference>
<evidence type="ECO:0000256" key="1">
    <source>
        <dbReference type="SAM" id="Coils"/>
    </source>
</evidence>
<feature type="region of interest" description="Disordered" evidence="2">
    <location>
        <begin position="1"/>
        <end position="22"/>
    </location>
</feature>
<feature type="coiled-coil region" evidence="1">
    <location>
        <begin position="206"/>
        <end position="233"/>
    </location>
</feature>
<sequence length="416" mass="47266">MPKKDSKTQQIIIPKGTIDPNEDTLIEIPGDMQEQPVVIVERSRKSFKSIESNQEISVKTSNKSKDKVSDKDQSIGYNGSYEEYCRKLKQASTPSKLQSSSTDRKRKTEQSYSAHSSTMTDSISSDEDLPLNSSSKRNTIDYGGWKNHDSFSQTFLIAGKDSAKKPKENCSKYCMAKLSLDDVERDRRTKRTDDLKKFYKRSDDHNSEIDEMYSELKRQFAEAKKKLDEAVKLAKLSLPYLNQNNQYSPACKNSTTLTPQASMIDDNIPERDIAVITAYKRFQSQLTKNSSKTNDMPKEHFNLNSSSVKLDSFSKSKPLNDSKISRKITDLNHSHMKSDSQLGAVEKPPYSYRKNEYEISHLKHKRSNLDFQSNNETHSQLFLNTSSSTKCLAGCVPKRSSSIKFVKEPCCNISTS</sequence>
<protein>
    <submittedName>
        <fullName evidence="3">Uncharacterized protein</fullName>
    </submittedName>
</protein>
<dbReference type="Proteomes" id="UP001566132">
    <property type="component" value="Unassembled WGS sequence"/>
</dbReference>
<comment type="caution">
    <text evidence="3">The sequence shown here is derived from an EMBL/GenBank/DDBJ whole genome shotgun (WGS) entry which is preliminary data.</text>
</comment>
<evidence type="ECO:0000256" key="2">
    <source>
        <dbReference type="SAM" id="MobiDB-lite"/>
    </source>
</evidence>
<dbReference type="AlphaFoldDB" id="A0ABD1E9A3"/>
<keyword evidence="1" id="KW-0175">Coiled coil</keyword>
<feature type="compositionally biased region" description="Polar residues" evidence="2">
    <location>
        <begin position="110"/>
        <end position="123"/>
    </location>
</feature>
<gene>
    <name evidence="3" type="ORF">ABEB36_011605</name>
</gene>
<evidence type="ECO:0000313" key="3">
    <source>
        <dbReference type="EMBL" id="KAL1490936.1"/>
    </source>
</evidence>
<feature type="compositionally biased region" description="Polar residues" evidence="2">
    <location>
        <begin position="90"/>
        <end position="101"/>
    </location>
</feature>
<organism evidence="3 4">
    <name type="scientific">Hypothenemus hampei</name>
    <name type="common">Coffee berry borer</name>
    <dbReference type="NCBI Taxonomy" id="57062"/>
    <lineage>
        <taxon>Eukaryota</taxon>
        <taxon>Metazoa</taxon>
        <taxon>Ecdysozoa</taxon>
        <taxon>Arthropoda</taxon>
        <taxon>Hexapoda</taxon>
        <taxon>Insecta</taxon>
        <taxon>Pterygota</taxon>
        <taxon>Neoptera</taxon>
        <taxon>Endopterygota</taxon>
        <taxon>Coleoptera</taxon>
        <taxon>Polyphaga</taxon>
        <taxon>Cucujiformia</taxon>
        <taxon>Curculionidae</taxon>
        <taxon>Scolytinae</taxon>
        <taxon>Hypothenemus</taxon>
    </lineage>
</organism>
<feature type="compositionally biased region" description="Basic and acidic residues" evidence="2">
    <location>
        <begin position="63"/>
        <end position="73"/>
    </location>
</feature>
<proteinExistence type="predicted"/>
<evidence type="ECO:0000313" key="4">
    <source>
        <dbReference type="Proteomes" id="UP001566132"/>
    </source>
</evidence>
<name>A0ABD1E9A3_HYPHA</name>
<keyword evidence="4" id="KW-1185">Reference proteome</keyword>
<dbReference type="EMBL" id="JBDJPC010000009">
    <property type="protein sequence ID" value="KAL1490936.1"/>
    <property type="molecule type" value="Genomic_DNA"/>
</dbReference>
<feature type="region of interest" description="Disordered" evidence="2">
    <location>
        <begin position="89"/>
        <end position="147"/>
    </location>
</feature>
<accession>A0ABD1E9A3</accession>